<keyword evidence="1" id="KW-0472">Membrane</keyword>
<sequence length="92" mass="10150">MARPDTPFALMLEMGVVLFGGPMLILLAATGLVVSMRPWRFPSGREAAFKLAMGGIVVMLALLLSWRAFLLGFGTLLEHPRYRTHVVCDPCF</sequence>
<proteinExistence type="predicted"/>
<evidence type="ECO:0000256" key="1">
    <source>
        <dbReference type="SAM" id="Phobius"/>
    </source>
</evidence>
<keyword evidence="1" id="KW-1133">Transmembrane helix</keyword>
<dbReference type="EMBL" id="CP159253">
    <property type="protein sequence ID" value="XCG47259.1"/>
    <property type="molecule type" value="Genomic_DNA"/>
</dbReference>
<dbReference type="AlphaFoldDB" id="A0AAU8CMM3"/>
<accession>A0AAU8CMM3</accession>
<evidence type="ECO:0000313" key="2">
    <source>
        <dbReference type="EMBL" id="XCG47259.1"/>
    </source>
</evidence>
<keyword evidence="1" id="KW-0812">Transmembrane</keyword>
<dbReference type="RefSeq" id="WP_353645189.1">
    <property type="nucleotide sequence ID" value="NZ_CP159253.1"/>
</dbReference>
<feature type="transmembrane region" description="Helical" evidence="1">
    <location>
        <begin position="47"/>
        <end position="69"/>
    </location>
</feature>
<gene>
    <name evidence="2" type="ORF">ABVK50_18465</name>
</gene>
<protein>
    <submittedName>
        <fullName evidence="2">Uncharacterized protein</fullName>
    </submittedName>
</protein>
<organism evidence="2">
    <name type="scientific">Mesorhizobium sp. WSM2240</name>
    <dbReference type="NCBI Taxonomy" id="3228851"/>
    <lineage>
        <taxon>Bacteria</taxon>
        <taxon>Pseudomonadati</taxon>
        <taxon>Pseudomonadota</taxon>
        <taxon>Alphaproteobacteria</taxon>
        <taxon>Hyphomicrobiales</taxon>
        <taxon>Phyllobacteriaceae</taxon>
        <taxon>Mesorhizobium</taxon>
    </lineage>
</organism>
<name>A0AAU8CMM3_9HYPH</name>
<reference evidence="2" key="1">
    <citation type="submission" date="2024-06" db="EMBL/GenBank/DDBJ databases">
        <title>Mesorhizobium karijinii sp. nov., a symbiont of the iconic Swainsona formosa from arid Australia.</title>
        <authorList>
            <person name="Hill Y.J."/>
            <person name="Watkin E.L.J."/>
            <person name="O'Hara G.W."/>
            <person name="Terpolilli J."/>
            <person name="Tye M.L."/>
            <person name="Kohlmeier M.G."/>
        </authorList>
    </citation>
    <scope>NUCLEOTIDE SEQUENCE</scope>
    <source>
        <strain evidence="2">WSM2240</strain>
    </source>
</reference>
<feature type="transmembrane region" description="Helical" evidence="1">
    <location>
        <begin position="12"/>
        <end position="35"/>
    </location>
</feature>